<evidence type="ECO:0000256" key="21">
    <source>
        <dbReference type="SAM" id="Phobius"/>
    </source>
</evidence>
<evidence type="ECO:0000256" key="14">
    <source>
        <dbReference type="ARBA" id="ARBA00023157"/>
    </source>
</evidence>
<dbReference type="GO" id="GO:0030154">
    <property type="term" value="P:cell differentiation"/>
    <property type="evidence" value="ECO:0007669"/>
    <property type="project" value="UniProtKB-KW"/>
</dbReference>
<dbReference type="AlphaFoldDB" id="F7EI95"/>
<dbReference type="GO" id="GO:0045089">
    <property type="term" value="P:positive regulation of innate immune response"/>
    <property type="evidence" value="ECO:0007669"/>
    <property type="project" value="Ensembl"/>
</dbReference>
<dbReference type="PANTHER" id="PTHR10740">
    <property type="entry name" value="TRANSFORMING GROWTH FACTOR ALPHA"/>
    <property type="match status" value="1"/>
</dbReference>
<dbReference type="RefSeq" id="XP_028928619.1">
    <property type="nucleotide sequence ID" value="XM_029072786.1"/>
</dbReference>
<dbReference type="GO" id="GO:0051781">
    <property type="term" value="P:positive regulation of cell division"/>
    <property type="evidence" value="ECO:0007669"/>
    <property type="project" value="UniProtKB-KW"/>
</dbReference>
<dbReference type="FunFam" id="2.10.25.10:FF:000320">
    <property type="entry name" value="Proepiregulin"/>
    <property type="match status" value="1"/>
</dbReference>
<dbReference type="GO" id="GO:0019221">
    <property type="term" value="P:cytokine-mediated signaling pathway"/>
    <property type="evidence" value="ECO:0007669"/>
    <property type="project" value="Ensembl"/>
</dbReference>
<evidence type="ECO:0000256" key="22">
    <source>
        <dbReference type="SAM" id="SignalP"/>
    </source>
</evidence>
<dbReference type="OMA" id="CKWYKKN"/>
<keyword evidence="13 21" id="KW-0472">Membrane</keyword>
<evidence type="ECO:0000256" key="18">
    <source>
        <dbReference type="ARBA" id="ARBA00063711"/>
    </source>
</evidence>
<dbReference type="Proteomes" id="UP000002279">
    <property type="component" value="Chromosome 10"/>
</dbReference>
<evidence type="ECO:0000256" key="1">
    <source>
        <dbReference type="ARBA" id="ARBA00004239"/>
    </source>
</evidence>
<gene>
    <name evidence="24" type="primary">EREG</name>
</gene>
<dbReference type="Ensembl" id="ENSOANT00000011023.3">
    <property type="protein sequence ID" value="ENSOANP00000011021.3"/>
    <property type="gene ID" value="ENSOANG00000006917.3"/>
</dbReference>
<dbReference type="GO" id="GO:0005615">
    <property type="term" value="C:extracellular space"/>
    <property type="evidence" value="ECO:0000318"/>
    <property type="project" value="GO_Central"/>
</dbReference>
<feature type="signal peptide" evidence="22">
    <location>
        <begin position="1"/>
        <end position="22"/>
    </location>
</feature>
<dbReference type="PANTHER" id="PTHR10740:SF11">
    <property type="entry name" value="PROEPIREGULIN"/>
    <property type="match status" value="1"/>
</dbReference>
<dbReference type="PROSITE" id="PS50026">
    <property type="entry name" value="EGF_3"/>
    <property type="match status" value="1"/>
</dbReference>
<dbReference type="GO" id="GO:0005886">
    <property type="term" value="C:plasma membrane"/>
    <property type="evidence" value="ECO:0007669"/>
    <property type="project" value="UniProtKB-SubCell"/>
</dbReference>
<evidence type="ECO:0000256" key="17">
    <source>
        <dbReference type="ARBA" id="ARBA00053614"/>
    </source>
</evidence>
<evidence type="ECO:0000256" key="11">
    <source>
        <dbReference type="ARBA" id="ARBA00022989"/>
    </source>
</evidence>
<reference evidence="24 25" key="1">
    <citation type="journal article" date="2008" name="Nature">
        <title>Genome analysis of the platypus reveals unique signatures of evolution.</title>
        <authorList>
            <person name="Warren W.C."/>
            <person name="Hillier L.W."/>
            <person name="Marshall Graves J.A."/>
            <person name="Birney E."/>
            <person name="Ponting C.P."/>
            <person name="Grutzner F."/>
            <person name="Belov K."/>
            <person name="Miller W."/>
            <person name="Clarke L."/>
            <person name="Chinwalla A.T."/>
            <person name="Yang S.P."/>
            <person name="Heger A."/>
            <person name="Locke D.P."/>
            <person name="Miethke P."/>
            <person name="Waters P.D."/>
            <person name="Veyrunes F."/>
            <person name="Fulton L."/>
            <person name="Fulton B."/>
            <person name="Graves T."/>
            <person name="Wallis J."/>
            <person name="Puente X.S."/>
            <person name="Lopez-Otin C."/>
            <person name="Ordonez G.R."/>
            <person name="Eichler E.E."/>
            <person name="Chen L."/>
            <person name="Cheng Z."/>
            <person name="Deakin J.E."/>
            <person name="Alsop A."/>
            <person name="Thompson K."/>
            <person name="Kirby P."/>
            <person name="Papenfuss A.T."/>
            <person name="Wakefield M.J."/>
            <person name="Olender T."/>
            <person name="Lancet D."/>
            <person name="Huttley G.A."/>
            <person name="Smit A.F."/>
            <person name="Pask A."/>
            <person name="Temple-Smith P."/>
            <person name="Batzer M.A."/>
            <person name="Walker J.A."/>
            <person name="Konkel M.K."/>
            <person name="Harris R.S."/>
            <person name="Whittington C.M."/>
            <person name="Wong E.S."/>
            <person name="Gemmell N.J."/>
            <person name="Buschiazzo E."/>
            <person name="Vargas Jentzsch I.M."/>
            <person name="Merkel A."/>
            <person name="Schmitz J."/>
            <person name="Zemann A."/>
            <person name="Churakov G."/>
            <person name="Kriegs J.O."/>
            <person name="Brosius J."/>
            <person name="Murchison E.P."/>
            <person name="Sachidanandam R."/>
            <person name="Smith C."/>
            <person name="Hannon G.J."/>
            <person name="Tsend-Ayush E."/>
            <person name="McMillan D."/>
            <person name="Attenborough R."/>
            <person name="Rens W."/>
            <person name="Ferguson-Smith M."/>
            <person name="Lefevre C.M."/>
            <person name="Sharp J.A."/>
            <person name="Nicholas K.R."/>
            <person name="Ray D.A."/>
            <person name="Kube M."/>
            <person name="Reinhardt R."/>
            <person name="Pringle T.H."/>
            <person name="Taylor J."/>
            <person name="Jones R.C."/>
            <person name="Nixon B."/>
            <person name="Dacheux J.L."/>
            <person name="Niwa H."/>
            <person name="Sekita Y."/>
            <person name="Huang X."/>
            <person name="Stark A."/>
            <person name="Kheradpour P."/>
            <person name="Kellis M."/>
            <person name="Flicek P."/>
            <person name="Chen Y."/>
            <person name="Webber C."/>
            <person name="Hardison R."/>
            <person name="Nelson J."/>
            <person name="Hallsworth-Pepin K."/>
            <person name="Delehaunty K."/>
            <person name="Markovic C."/>
            <person name="Minx P."/>
            <person name="Feng Y."/>
            <person name="Kremitzki C."/>
            <person name="Mitreva M."/>
            <person name="Glasscock J."/>
            <person name="Wylie T."/>
            <person name="Wohldmann P."/>
            <person name="Thiru P."/>
            <person name="Nhan M.N."/>
            <person name="Pohl C.S."/>
            <person name="Smith S.M."/>
            <person name="Hou S."/>
            <person name="Nefedov M."/>
            <person name="de Jong P.J."/>
            <person name="Renfree M.B."/>
            <person name="Mardis E.R."/>
            <person name="Wilson R.K."/>
        </authorList>
    </citation>
    <scope>NUCLEOTIDE SEQUENCE [LARGE SCALE GENOMIC DNA]</scope>
    <source>
        <strain evidence="24 25">Glennie</strain>
    </source>
</reference>
<accession>F7EI95</accession>
<comment type="subunit">
    <text evidence="18">Interacts with EGFR and ERBB4.</text>
</comment>
<dbReference type="GO" id="GO:0008284">
    <property type="term" value="P:positive regulation of cell population proliferation"/>
    <property type="evidence" value="ECO:0000318"/>
    <property type="project" value="GO_Central"/>
</dbReference>
<dbReference type="GO" id="GO:0045840">
    <property type="term" value="P:positive regulation of mitotic nuclear division"/>
    <property type="evidence" value="ECO:0000318"/>
    <property type="project" value="GO_Central"/>
</dbReference>
<keyword evidence="3" id="KW-0217">Developmental protein</keyword>
<name>F7EI95_ORNAN</name>
<dbReference type="GO" id="GO:0045740">
    <property type="term" value="P:positive regulation of DNA replication"/>
    <property type="evidence" value="ECO:0007669"/>
    <property type="project" value="Ensembl"/>
</dbReference>
<dbReference type="GO" id="GO:0007173">
    <property type="term" value="P:epidermal growth factor receptor signaling pathway"/>
    <property type="evidence" value="ECO:0000318"/>
    <property type="project" value="GO_Central"/>
</dbReference>
<dbReference type="GeneTree" id="ENSGT00510000048748"/>
<dbReference type="GO" id="GO:0008083">
    <property type="term" value="F:growth factor activity"/>
    <property type="evidence" value="ECO:0000318"/>
    <property type="project" value="GO_Central"/>
</dbReference>
<reference evidence="24" key="2">
    <citation type="submission" date="2025-08" db="UniProtKB">
        <authorList>
            <consortium name="Ensembl"/>
        </authorList>
    </citation>
    <scope>IDENTIFICATION</scope>
    <source>
        <strain evidence="24">Glennie</strain>
    </source>
</reference>
<feature type="transmembrane region" description="Helical" evidence="21">
    <location>
        <begin position="111"/>
        <end position="134"/>
    </location>
</feature>
<keyword evidence="5" id="KW-0964">Secreted</keyword>
<feature type="disulfide bond" evidence="20">
    <location>
        <begin position="87"/>
        <end position="96"/>
    </location>
</feature>
<evidence type="ECO:0000256" key="4">
    <source>
        <dbReference type="ARBA" id="ARBA00022475"/>
    </source>
</evidence>
<comment type="caution">
    <text evidence="20">Lacks conserved residue(s) required for the propagation of feature annotation.</text>
</comment>
<dbReference type="GO" id="GO:0038138">
    <property type="term" value="P:ERBB4-ERBB4 signaling pathway"/>
    <property type="evidence" value="ECO:0007669"/>
    <property type="project" value="Ensembl"/>
</dbReference>
<sequence>MRSLLDPNALLLLCCGFHLVQAMPNSTVMPPCNSSEPANNCTTSLAPTDSPRVAQVVRTSCMADMQGYCFHGECIFLVDMNESSCQCELGYTGKRCEHATLTVQQPLGKEYLALTILLILFFLASIAGALYYFCRWYQNRKVKKPSKHYKQVTTRDNQNPALIQV</sequence>
<dbReference type="GO" id="GO:0030297">
    <property type="term" value="F:transmembrane receptor protein tyrosine kinase activator activity"/>
    <property type="evidence" value="ECO:0007669"/>
    <property type="project" value="Ensembl"/>
</dbReference>
<dbReference type="SUPFAM" id="SSF57196">
    <property type="entry name" value="EGF/Laminin"/>
    <property type="match status" value="1"/>
</dbReference>
<evidence type="ECO:0000256" key="20">
    <source>
        <dbReference type="PROSITE-ProRule" id="PRU00076"/>
    </source>
</evidence>
<evidence type="ECO:0000256" key="2">
    <source>
        <dbReference type="ARBA" id="ARBA00004251"/>
    </source>
</evidence>
<dbReference type="KEGG" id="oaa:100080142"/>
<dbReference type="GO" id="GO:0032755">
    <property type="term" value="P:positive regulation of interleukin-6 production"/>
    <property type="evidence" value="ECO:0007669"/>
    <property type="project" value="Ensembl"/>
</dbReference>
<keyword evidence="11 21" id="KW-1133">Transmembrane helix</keyword>
<dbReference type="GO" id="GO:0043616">
    <property type="term" value="P:keratinocyte proliferation"/>
    <property type="evidence" value="ECO:0007669"/>
    <property type="project" value="Ensembl"/>
</dbReference>
<keyword evidence="15" id="KW-0325">Glycoprotein</keyword>
<evidence type="ECO:0000256" key="6">
    <source>
        <dbReference type="ARBA" id="ARBA00022536"/>
    </source>
</evidence>
<dbReference type="PROSITE" id="PS01186">
    <property type="entry name" value="EGF_2"/>
    <property type="match status" value="1"/>
</dbReference>
<proteinExistence type="predicted"/>
<keyword evidence="8 21" id="KW-0812">Transmembrane</keyword>
<dbReference type="CTD" id="2069"/>
<dbReference type="GO" id="GO:0045892">
    <property type="term" value="P:negative regulation of DNA-templated transcription"/>
    <property type="evidence" value="ECO:0007669"/>
    <property type="project" value="Ensembl"/>
</dbReference>
<organism evidence="24 25">
    <name type="scientific">Ornithorhynchus anatinus</name>
    <name type="common">Duckbill platypus</name>
    <dbReference type="NCBI Taxonomy" id="9258"/>
    <lineage>
        <taxon>Eukaryota</taxon>
        <taxon>Metazoa</taxon>
        <taxon>Chordata</taxon>
        <taxon>Craniata</taxon>
        <taxon>Vertebrata</taxon>
        <taxon>Euteleostomi</taxon>
        <taxon>Mammalia</taxon>
        <taxon>Monotremata</taxon>
        <taxon>Ornithorhynchidae</taxon>
        <taxon>Ornithorhynchus</taxon>
    </lineage>
</organism>
<evidence type="ECO:0000256" key="16">
    <source>
        <dbReference type="ARBA" id="ARBA00023246"/>
    </source>
</evidence>
<keyword evidence="6 20" id="KW-0245">EGF-like domain</keyword>
<dbReference type="GO" id="GO:0001525">
    <property type="term" value="P:angiogenesis"/>
    <property type="evidence" value="ECO:0007669"/>
    <property type="project" value="UniProtKB-KW"/>
</dbReference>
<reference evidence="24" key="3">
    <citation type="submission" date="2025-09" db="UniProtKB">
        <authorList>
            <consortium name="Ensembl"/>
        </authorList>
    </citation>
    <scope>IDENTIFICATION</scope>
    <source>
        <strain evidence="24">Glennie</strain>
    </source>
</reference>
<dbReference type="GO" id="GO:0038135">
    <property type="term" value="P:ERBB2-ERBB4 signaling pathway"/>
    <property type="evidence" value="ECO:0007669"/>
    <property type="project" value="Ensembl"/>
</dbReference>
<keyword evidence="9 22" id="KW-0732">Signal</keyword>
<dbReference type="GO" id="GO:0048513">
    <property type="term" value="P:animal organ development"/>
    <property type="evidence" value="ECO:0007669"/>
    <property type="project" value="UniProtKB-ARBA"/>
</dbReference>
<evidence type="ECO:0000256" key="9">
    <source>
        <dbReference type="ARBA" id="ARBA00022729"/>
    </source>
</evidence>
<dbReference type="GeneID" id="100080142"/>
<dbReference type="InterPro" id="IPR000742">
    <property type="entry name" value="EGF"/>
</dbReference>
<dbReference type="GO" id="GO:0009299">
    <property type="term" value="P:mRNA transcription"/>
    <property type="evidence" value="ECO:0007669"/>
    <property type="project" value="Ensembl"/>
</dbReference>
<comment type="function">
    <text evidence="17">Ligand of the EGF receptor/EGFR and ERBB4. Stimulates EGFR and ERBB4 tyrosine phosphorylation. Contributes to inflammation, wound healing, tissue repair, and oocyte maturation by regulating angiogenesis and vascular remodeling and by stimulating cell proliferation.</text>
</comment>
<dbReference type="GO" id="GO:0005154">
    <property type="term" value="F:epidermal growth factor receptor binding"/>
    <property type="evidence" value="ECO:0000318"/>
    <property type="project" value="GO_Central"/>
</dbReference>
<keyword evidence="16" id="KW-0497">Mitogen</keyword>
<dbReference type="OrthoDB" id="6133584at2759"/>
<evidence type="ECO:0000313" key="24">
    <source>
        <dbReference type="Ensembl" id="ENSOANP00000011021.3"/>
    </source>
</evidence>
<dbReference type="GO" id="GO:0048146">
    <property type="term" value="P:positive regulation of fibroblast proliferation"/>
    <property type="evidence" value="ECO:0007669"/>
    <property type="project" value="Ensembl"/>
</dbReference>
<protein>
    <recommendedName>
        <fullName evidence="19">Proepiregulin</fullName>
    </recommendedName>
</protein>
<keyword evidence="25" id="KW-1185">Reference proteome</keyword>
<dbReference type="GO" id="GO:0051151">
    <property type="term" value="P:negative regulation of smooth muscle cell differentiation"/>
    <property type="evidence" value="ECO:0007669"/>
    <property type="project" value="Ensembl"/>
</dbReference>
<keyword evidence="10" id="KW-0221">Differentiation</keyword>
<dbReference type="Bgee" id="ENSOANG00000006917">
    <property type="expression patterns" value="Expressed in fibroblast and 4 other cell types or tissues"/>
</dbReference>
<keyword evidence="14 20" id="KW-1015">Disulfide bond</keyword>
<keyword evidence="7" id="KW-0037">Angiogenesis</keyword>
<dbReference type="PROSITE" id="PS00022">
    <property type="entry name" value="EGF_1"/>
    <property type="match status" value="1"/>
</dbReference>
<dbReference type="STRING" id="9258.ENSOANP00000011021"/>
<keyword evidence="4" id="KW-1003">Cell membrane</keyword>
<evidence type="ECO:0000256" key="15">
    <source>
        <dbReference type="ARBA" id="ARBA00023180"/>
    </source>
</evidence>
<comment type="subcellular location">
    <subcellularLocation>
        <location evidence="2">Cell membrane</location>
        <topology evidence="2">Single-pass type I membrane protein</topology>
    </subcellularLocation>
    <subcellularLocation>
        <location evidence="1">Secreted</location>
        <location evidence="1">Extracellular space</location>
    </subcellularLocation>
</comment>
<evidence type="ECO:0000256" key="7">
    <source>
        <dbReference type="ARBA" id="ARBA00022657"/>
    </source>
</evidence>
<evidence type="ECO:0000256" key="3">
    <source>
        <dbReference type="ARBA" id="ARBA00022473"/>
    </source>
</evidence>
<dbReference type="FunCoup" id="F7EI95">
    <property type="interactions" value="603"/>
</dbReference>
<evidence type="ECO:0000256" key="10">
    <source>
        <dbReference type="ARBA" id="ARBA00022782"/>
    </source>
</evidence>
<dbReference type="GO" id="GO:0007267">
    <property type="term" value="P:cell-cell signaling"/>
    <property type="evidence" value="ECO:0007669"/>
    <property type="project" value="Ensembl"/>
</dbReference>
<evidence type="ECO:0000256" key="13">
    <source>
        <dbReference type="ARBA" id="ARBA00023136"/>
    </source>
</evidence>
<keyword evidence="12" id="KW-0339">Growth factor</keyword>
<dbReference type="GO" id="GO:0038134">
    <property type="term" value="P:ERBB2-EGFR signaling pathway"/>
    <property type="evidence" value="ECO:0007669"/>
    <property type="project" value="Ensembl"/>
</dbReference>
<evidence type="ECO:0000259" key="23">
    <source>
        <dbReference type="PROSITE" id="PS50026"/>
    </source>
</evidence>
<dbReference type="InParanoid" id="F7EI95"/>
<evidence type="ECO:0000256" key="5">
    <source>
        <dbReference type="ARBA" id="ARBA00022525"/>
    </source>
</evidence>
<dbReference type="GO" id="GO:0042327">
    <property type="term" value="P:positive regulation of phosphorylation"/>
    <property type="evidence" value="ECO:0007669"/>
    <property type="project" value="Ensembl"/>
</dbReference>
<feature type="chain" id="PRO_5027892245" description="Proepiregulin" evidence="22">
    <location>
        <begin position="23"/>
        <end position="165"/>
    </location>
</feature>
<dbReference type="eggNOG" id="ENOG502S5DM">
    <property type="taxonomic scope" value="Eukaryota"/>
</dbReference>
<feature type="domain" description="EGF-like" evidence="23">
    <location>
        <begin position="57"/>
        <end position="97"/>
    </location>
</feature>
<dbReference type="HOGENOM" id="CLU_138015_0_0_1"/>
<dbReference type="GO" id="GO:0008285">
    <property type="term" value="P:negative regulation of cell population proliferation"/>
    <property type="evidence" value="ECO:0007669"/>
    <property type="project" value="Ensembl"/>
</dbReference>
<evidence type="ECO:0000313" key="25">
    <source>
        <dbReference type="Proteomes" id="UP000002279"/>
    </source>
</evidence>
<evidence type="ECO:0000256" key="8">
    <source>
        <dbReference type="ARBA" id="ARBA00022692"/>
    </source>
</evidence>
<evidence type="ECO:0000256" key="19">
    <source>
        <dbReference type="ARBA" id="ARBA00069823"/>
    </source>
</evidence>
<dbReference type="PRINTS" id="PR00009">
    <property type="entry name" value="EGFTGF"/>
</dbReference>
<evidence type="ECO:0000256" key="12">
    <source>
        <dbReference type="ARBA" id="ARBA00023030"/>
    </source>
</evidence>
<dbReference type="Gene3D" id="2.10.25.10">
    <property type="entry name" value="Laminin"/>
    <property type="match status" value="1"/>
</dbReference>